<proteinExistence type="predicted"/>
<comment type="caution">
    <text evidence="2">The sequence shown here is derived from an EMBL/GenBank/DDBJ whole genome shotgun (WGS) entry which is preliminary data.</text>
</comment>
<reference evidence="2 3" key="1">
    <citation type="submission" date="2024-01" db="EMBL/GenBank/DDBJ databases">
        <title>The genomes of 5 underutilized Papilionoideae crops provide insights into root nodulation and disease resistanc.</title>
        <authorList>
            <person name="Jiang F."/>
        </authorList>
    </citation>
    <scope>NUCLEOTIDE SEQUENCE [LARGE SCALE GENOMIC DNA]</scope>
    <source>
        <strain evidence="2">DUOXIRENSHENG_FW03</strain>
        <tissue evidence="2">Leaves</tissue>
    </source>
</reference>
<sequence>MPTTEDFEEGKVKGKTLGSDALVLPFKRNRDYIAASDSGSGDGGSGGDGGSDGGGGGIRANACKASGSL</sequence>
<dbReference type="Proteomes" id="UP001386955">
    <property type="component" value="Unassembled WGS sequence"/>
</dbReference>
<organism evidence="2 3">
    <name type="scientific">Psophocarpus tetragonolobus</name>
    <name type="common">Winged bean</name>
    <name type="synonym">Dolichos tetragonolobus</name>
    <dbReference type="NCBI Taxonomy" id="3891"/>
    <lineage>
        <taxon>Eukaryota</taxon>
        <taxon>Viridiplantae</taxon>
        <taxon>Streptophyta</taxon>
        <taxon>Embryophyta</taxon>
        <taxon>Tracheophyta</taxon>
        <taxon>Spermatophyta</taxon>
        <taxon>Magnoliopsida</taxon>
        <taxon>eudicotyledons</taxon>
        <taxon>Gunneridae</taxon>
        <taxon>Pentapetalae</taxon>
        <taxon>rosids</taxon>
        <taxon>fabids</taxon>
        <taxon>Fabales</taxon>
        <taxon>Fabaceae</taxon>
        <taxon>Papilionoideae</taxon>
        <taxon>50 kb inversion clade</taxon>
        <taxon>NPAAA clade</taxon>
        <taxon>indigoferoid/millettioid clade</taxon>
        <taxon>Phaseoleae</taxon>
        <taxon>Psophocarpus</taxon>
    </lineage>
</organism>
<feature type="region of interest" description="Disordered" evidence="1">
    <location>
        <begin position="33"/>
        <end position="69"/>
    </location>
</feature>
<evidence type="ECO:0000256" key="1">
    <source>
        <dbReference type="SAM" id="MobiDB-lite"/>
    </source>
</evidence>
<accession>A0AAN9NXJ0</accession>
<evidence type="ECO:0000313" key="2">
    <source>
        <dbReference type="EMBL" id="KAK7381210.1"/>
    </source>
</evidence>
<protein>
    <submittedName>
        <fullName evidence="2">Uncharacterized protein</fullName>
    </submittedName>
</protein>
<keyword evidence="3" id="KW-1185">Reference proteome</keyword>
<dbReference type="EMBL" id="JAYMYS010000009">
    <property type="protein sequence ID" value="KAK7381210.1"/>
    <property type="molecule type" value="Genomic_DNA"/>
</dbReference>
<dbReference type="AlphaFoldDB" id="A0AAN9NXJ0"/>
<feature type="compositionally biased region" description="Gly residues" evidence="1">
    <location>
        <begin position="40"/>
        <end position="58"/>
    </location>
</feature>
<gene>
    <name evidence="2" type="ORF">VNO78_33741</name>
</gene>
<evidence type="ECO:0000313" key="3">
    <source>
        <dbReference type="Proteomes" id="UP001386955"/>
    </source>
</evidence>
<name>A0AAN9NXJ0_PSOTE</name>